<keyword evidence="2" id="KW-0812">Transmembrane</keyword>
<dbReference type="Proteomes" id="UP000319576">
    <property type="component" value="Chromosome"/>
</dbReference>
<dbReference type="AlphaFoldDB" id="A0A517XXF3"/>
<dbReference type="EMBL" id="CP036273">
    <property type="protein sequence ID" value="QDU22196.1"/>
    <property type="molecule type" value="Genomic_DNA"/>
</dbReference>
<evidence type="ECO:0000313" key="3">
    <source>
        <dbReference type="Proteomes" id="UP000319576"/>
    </source>
</evidence>
<dbReference type="Pfam" id="PF10670">
    <property type="entry name" value="DUF4198"/>
    <property type="match status" value="1"/>
</dbReference>
<feature type="chain" id="PRO_5021980016" evidence="1">
    <location>
        <begin position="21"/>
        <end position="268"/>
    </location>
</feature>
<feature type="signal peptide" evidence="1">
    <location>
        <begin position="1"/>
        <end position="20"/>
    </location>
</feature>
<dbReference type="RefSeq" id="WP_145241727.1">
    <property type="nucleotide sequence ID" value="NZ_CP036273.1"/>
</dbReference>
<proteinExistence type="predicted"/>
<dbReference type="OrthoDB" id="273334at2"/>
<evidence type="ECO:0000256" key="1">
    <source>
        <dbReference type="SAM" id="SignalP"/>
    </source>
</evidence>
<keyword evidence="2" id="KW-0472">Membrane</keyword>
<name>A0A517XXF3_9BACT</name>
<dbReference type="InterPro" id="IPR019613">
    <property type="entry name" value="DUF4198"/>
</dbReference>
<evidence type="ECO:0000313" key="2">
    <source>
        <dbReference type="EMBL" id="QDU22196.1"/>
    </source>
</evidence>
<keyword evidence="3" id="KW-1185">Reference proteome</keyword>
<reference evidence="2 3" key="1">
    <citation type="submission" date="2019-02" db="EMBL/GenBank/DDBJ databases">
        <title>Deep-cultivation of Planctomycetes and their phenomic and genomic characterization uncovers novel biology.</title>
        <authorList>
            <person name="Wiegand S."/>
            <person name="Jogler M."/>
            <person name="Boedeker C."/>
            <person name="Pinto D."/>
            <person name="Vollmers J."/>
            <person name="Rivas-Marin E."/>
            <person name="Kohn T."/>
            <person name="Peeters S.H."/>
            <person name="Heuer A."/>
            <person name="Rast P."/>
            <person name="Oberbeckmann S."/>
            <person name="Bunk B."/>
            <person name="Jeske O."/>
            <person name="Meyerdierks A."/>
            <person name="Storesund J.E."/>
            <person name="Kallscheuer N."/>
            <person name="Luecker S."/>
            <person name="Lage O.M."/>
            <person name="Pohl T."/>
            <person name="Merkel B.J."/>
            <person name="Hornburger P."/>
            <person name="Mueller R.-W."/>
            <person name="Bruemmer F."/>
            <person name="Labrenz M."/>
            <person name="Spormann A.M."/>
            <person name="Op den Camp H."/>
            <person name="Overmann J."/>
            <person name="Amann R."/>
            <person name="Jetten M.S.M."/>
            <person name="Mascher T."/>
            <person name="Medema M.H."/>
            <person name="Devos D.P."/>
            <person name="Kaster A.-K."/>
            <person name="Ovreas L."/>
            <person name="Rohde M."/>
            <person name="Galperin M.Y."/>
            <person name="Jogler C."/>
        </authorList>
    </citation>
    <scope>NUCLEOTIDE SEQUENCE [LARGE SCALE GENOMIC DNA]</scope>
    <source>
        <strain evidence="2 3">ETA_A1</strain>
    </source>
</reference>
<protein>
    <submittedName>
        <fullName evidence="2">Nickel uptake substrate-specific transmembrane region</fullName>
    </submittedName>
</protein>
<sequence length="268" mass="28545" precursor="true">MTRYLLPLVAVAAAAVAAPAHDTWVQTNTHIVRTGDAVHVDLMLGNHGNDHRDFKIAGKLAAASVGSFVVYAPDGKHYDLRPDLIDLGYAPKEGFHTAKFSPTVPGVYVAAQASDTVVNHGKMVRSVRSAKAYFLASASLDKVRDDWGGFDKAIGHPLELVAMKNPVAPLGPGTPIRVKLLHQGKALPGVKVSFVPRGVTLKEGDDPEYERVTPADGVVSFTPKAGNYYLVVAHHTVPAPAGETAYAEVKYAATLTVFVPDRCPCCAE</sequence>
<dbReference type="KEGG" id="uli:ETAA1_41720"/>
<gene>
    <name evidence="2" type="ORF">ETAA1_41720</name>
</gene>
<accession>A0A517XXF3</accession>
<organism evidence="2 3">
    <name type="scientific">Urbifossiella limnaea</name>
    <dbReference type="NCBI Taxonomy" id="2528023"/>
    <lineage>
        <taxon>Bacteria</taxon>
        <taxon>Pseudomonadati</taxon>
        <taxon>Planctomycetota</taxon>
        <taxon>Planctomycetia</taxon>
        <taxon>Gemmatales</taxon>
        <taxon>Gemmataceae</taxon>
        <taxon>Urbifossiella</taxon>
    </lineage>
</organism>
<keyword evidence="1" id="KW-0732">Signal</keyword>